<evidence type="ECO:0000313" key="1">
    <source>
        <dbReference type="EMBL" id="MPM97638.1"/>
    </source>
</evidence>
<gene>
    <name evidence="1" type="ORF">SDC9_144813</name>
</gene>
<proteinExistence type="predicted"/>
<accession>A0A645E8U2</accession>
<dbReference type="AlphaFoldDB" id="A0A645E8U2"/>
<name>A0A645E8U2_9ZZZZ</name>
<protein>
    <submittedName>
        <fullName evidence="1">Uncharacterized protein</fullName>
    </submittedName>
</protein>
<organism evidence="1">
    <name type="scientific">bioreactor metagenome</name>
    <dbReference type="NCBI Taxonomy" id="1076179"/>
    <lineage>
        <taxon>unclassified sequences</taxon>
        <taxon>metagenomes</taxon>
        <taxon>ecological metagenomes</taxon>
    </lineage>
</organism>
<dbReference type="EMBL" id="VSSQ01043883">
    <property type="protein sequence ID" value="MPM97638.1"/>
    <property type="molecule type" value="Genomic_DNA"/>
</dbReference>
<sequence length="73" mass="8341">MLLIVQACVRCQHFVNPVRTAAAVLAGSDVRKNLRHLGSRSVDRTWAVHFSIADFETFTEHVLEIDQNTVRHR</sequence>
<comment type="caution">
    <text evidence="1">The sequence shown here is derived from an EMBL/GenBank/DDBJ whole genome shotgun (WGS) entry which is preliminary data.</text>
</comment>
<reference evidence="1" key="1">
    <citation type="submission" date="2019-08" db="EMBL/GenBank/DDBJ databases">
        <authorList>
            <person name="Kucharzyk K."/>
            <person name="Murdoch R.W."/>
            <person name="Higgins S."/>
            <person name="Loffler F."/>
        </authorList>
    </citation>
    <scope>NUCLEOTIDE SEQUENCE</scope>
</reference>